<dbReference type="SUPFAM" id="SSF159888">
    <property type="entry name" value="YdhG-like"/>
    <property type="match status" value="1"/>
</dbReference>
<dbReference type="Proteomes" id="UP000615760">
    <property type="component" value="Unassembled WGS sequence"/>
</dbReference>
<sequence length="192" mass="22419">MDKEKKSWDSSHLWTEELDFLKSIINKTGLTETIKWGSPVYIYNNKNVLGLGGFKSYFGLWFFKGIFLKDESNVLVNANEENTKSLRQMRFTSIDEIDEKLVLQYIYEAIEVEKSGLEIKPEKRETVIPELLQKELNNNPELQTAFDGLPPYKQREHCEHIESAKREATKLSRLEKCKPLILEGKGLNDKYR</sequence>
<dbReference type="RefSeq" id="WP_188619614.1">
    <property type="nucleotide sequence ID" value="NZ_BMJE01000001.1"/>
</dbReference>
<keyword evidence="3" id="KW-1185">Reference proteome</keyword>
<proteinExistence type="predicted"/>
<reference evidence="3" key="1">
    <citation type="journal article" date="2019" name="Int. J. Syst. Evol. Microbiol.">
        <title>The Global Catalogue of Microorganisms (GCM) 10K type strain sequencing project: providing services to taxonomists for standard genome sequencing and annotation.</title>
        <authorList>
            <consortium name="The Broad Institute Genomics Platform"/>
            <consortium name="The Broad Institute Genome Sequencing Center for Infectious Disease"/>
            <person name="Wu L."/>
            <person name="Ma J."/>
        </authorList>
    </citation>
    <scope>NUCLEOTIDE SEQUENCE [LARGE SCALE GENOMIC DNA]</scope>
    <source>
        <strain evidence="3">CGMCC 1.15461</strain>
    </source>
</reference>
<dbReference type="Pfam" id="PF13376">
    <property type="entry name" value="OmdA"/>
    <property type="match status" value="1"/>
</dbReference>
<protein>
    <recommendedName>
        <fullName evidence="1">YdhG-like domain-containing protein</fullName>
    </recommendedName>
</protein>
<comment type="caution">
    <text evidence="2">The sequence shown here is derived from an EMBL/GenBank/DDBJ whole genome shotgun (WGS) entry which is preliminary data.</text>
</comment>
<dbReference type="EMBL" id="BMJE01000001">
    <property type="protein sequence ID" value="GGB67744.1"/>
    <property type="molecule type" value="Genomic_DNA"/>
</dbReference>
<dbReference type="Gene3D" id="3.90.1150.200">
    <property type="match status" value="1"/>
</dbReference>
<name>A0ABQ1JJ19_9FLAO</name>
<evidence type="ECO:0000259" key="1">
    <source>
        <dbReference type="Pfam" id="PF08818"/>
    </source>
</evidence>
<dbReference type="InterPro" id="IPR016786">
    <property type="entry name" value="YdeI_bac"/>
</dbReference>
<organism evidence="2 3">
    <name type="scientific">Flavobacterium suaedae</name>
    <dbReference type="NCBI Taxonomy" id="1767027"/>
    <lineage>
        <taxon>Bacteria</taxon>
        <taxon>Pseudomonadati</taxon>
        <taxon>Bacteroidota</taxon>
        <taxon>Flavobacteriia</taxon>
        <taxon>Flavobacteriales</taxon>
        <taxon>Flavobacteriaceae</taxon>
        <taxon>Flavobacterium</taxon>
    </lineage>
</organism>
<evidence type="ECO:0000313" key="2">
    <source>
        <dbReference type="EMBL" id="GGB67744.1"/>
    </source>
</evidence>
<feature type="domain" description="YdhG-like" evidence="1">
    <location>
        <begin position="14"/>
        <end position="110"/>
    </location>
</feature>
<accession>A0ABQ1JJ19</accession>
<dbReference type="Pfam" id="PF08818">
    <property type="entry name" value="DUF1801"/>
    <property type="match status" value="1"/>
</dbReference>
<evidence type="ECO:0000313" key="3">
    <source>
        <dbReference type="Proteomes" id="UP000615760"/>
    </source>
</evidence>
<dbReference type="PIRSF" id="PIRSF021308">
    <property type="entry name" value="UCP021308"/>
    <property type="match status" value="1"/>
</dbReference>
<gene>
    <name evidence="2" type="primary">ydeI</name>
    <name evidence="2" type="ORF">GCM10007424_04650</name>
</gene>
<dbReference type="InterPro" id="IPR014922">
    <property type="entry name" value="YdhG-like"/>
</dbReference>